<dbReference type="InterPro" id="IPR029071">
    <property type="entry name" value="Ubiquitin-like_domsf"/>
</dbReference>
<dbReference type="PROSITE" id="PS50033">
    <property type="entry name" value="UBX"/>
    <property type="match status" value="1"/>
</dbReference>
<dbReference type="EMBL" id="CP033148">
    <property type="protein sequence ID" value="AYO41610.1"/>
    <property type="molecule type" value="Genomic_DNA"/>
</dbReference>
<dbReference type="AlphaFoldDB" id="A0A3G2S0W9"/>
<organism evidence="3 4">
    <name type="scientific">Malassezia restricta (strain ATCC 96810 / NBRC 103918 / CBS 7877)</name>
    <name type="common">Seborrheic dermatitis infection agent</name>
    <dbReference type="NCBI Taxonomy" id="425264"/>
    <lineage>
        <taxon>Eukaryota</taxon>
        <taxon>Fungi</taxon>
        <taxon>Dikarya</taxon>
        <taxon>Basidiomycota</taxon>
        <taxon>Ustilaginomycotina</taxon>
        <taxon>Malasseziomycetes</taxon>
        <taxon>Malasseziales</taxon>
        <taxon>Malasseziaceae</taxon>
        <taxon>Malassezia</taxon>
    </lineage>
</organism>
<dbReference type="STRING" id="425264.A0A3G2S0W9"/>
<dbReference type="VEuPathDB" id="FungiDB:DNF11_0660"/>
<keyword evidence="1" id="KW-0175">Coiled coil</keyword>
<dbReference type="OrthoDB" id="1026733at2759"/>
<sequence length="490" mass="55514">MADASSVAQLREELAFHGLGGDSFPADDLLQVMLDVEGGDVRAAARSILDAQAAERRVERANPSASPALPAPTHSWVTLCARAVLWPFSFLGAALLWCFRLVQRISPQRPGTDTRGLTRYAQDPKACALRWIHELELETNGSVLPDAASFQRVPLPPFVTMSYSEALRQSKNDIRILMIVLTSRVHNEHDFFCKHVLTDPHLVRMLHSPDLLVWGGDISDREAYRVSALLEATTFPFVAFIALQPRRSRSRGRIVPHPTVLSRLEGSPQTILSASSICAHISDVLLPRTSAYLHELRSERRLREMDRELREEQNLAFEHACLRDQERVIRKRAENERRIENESQRASEEHKHALLGAQKTQWRAWARAYLVPREPDLSVTPVIRVNVKMPDGRNLQRRFFPSDSLEQLYAYVDTLDVHNDDAPVSLPRDYAHSYDFYLVQTYPRRVLSPENMATLLQDVDGLGPSANLIVESSTAHNLDEDDEDDDDNDD</sequence>
<dbReference type="GO" id="GO:0036503">
    <property type="term" value="P:ERAD pathway"/>
    <property type="evidence" value="ECO:0007669"/>
    <property type="project" value="TreeGrafter"/>
</dbReference>
<dbReference type="Gene3D" id="3.10.20.90">
    <property type="entry name" value="Phosphatidylinositol 3-kinase Catalytic Subunit, Chain A, domain 1"/>
    <property type="match status" value="1"/>
</dbReference>
<evidence type="ECO:0000313" key="4">
    <source>
        <dbReference type="Proteomes" id="UP000269793"/>
    </source>
</evidence>
<dbReference type="InterPro" id="IPR050730">
    <property type="entry name" value="UBX_domain-protein"/>
</dbReference>
<gene>
    <name evidence="3" type="primary">UBX3</name>
    <name evidence="3" type="ORF">DNF11_0660</name>
</gene>
<dbReference type="InterPro" id="IPR001012">
    <property type="entry name" value="UBX_dom"/>
</dbReference>
<name>A0A3G2S0W9_MALR7</name>
<reference evidence="3 4" key="1">
    <citation type="submission" date="2018-10" db="EMBL/GenBank/DDBJ databases">
        <title>Complete genome sequence of Malassezia restricta CBS 7877.</title>
        <authorList>
            <person name="Morand S.C."/>
            <person name="Bertignac M."/>
            <person name="Iltis A."/>
            <person name="Kolder I."/>
            <person name="Pirovano W."/>
            <person name="Jourdain R."/>
            <person name="Clavaud C."/>
        </authorList>
    </citation>
    <scope>NUCLEOTIDE SEQUENCE [LARGE SCALE GENOMIC DNA]</scope>
    <source>
        <strain evidence="3 4">CBS 7877</strain>
    </source>
</reference>
<dbReference type="Pfam" id="PF00789">
    <property type="entry name" value="UBX"/>
    <property type="match status" value="1"/>
</dbReference>
<dbReference type="GO" id="GO:0005783">
    <property type="term" value="C:endoplasmic reticulum"/>
    <property type="evidence" value="ECO:0007669"/>
    <property type="project" value="TreeGrafter"/>
</dbReference>
<evidence type="ECO:0000259" key="2">
    <source>
        <dbReference type="PROSITE" id="PS50033"/>
    </source>
</evidence>
<accession>A0A3G2S0W9</accession>
<evidence type="ECO:0000313" key="3">
    <source>
        <dbReference type="EMBL" id="AYO41610.1"/>
    </source>
</evidence>
<evidence type="ECO:0000256" key="1">
    <source>
        <dbReference type="ARBA" id="ARBA00023054"/>
    </source>
</evidence>
<dbReference type="PANTHER" id="PTHR23322">
    <property type="entry name" value="FAS-ASSOCIATED PROTEIN"/>
    <property type="match status" value="1"/>
</dbReference>
<dbReference type="InterPro" id="IPR036249">
    <property type="entry name" value="Thioredoxin-like_sf"/>
</dbReference>
<dbReference type="SUPFAM" id="SSF54236">
    <property type="entry name" value="Ubiquitin-like"/>
    <property type="match status" value="1"/>
</dbReference>
<dbReference type="InterPro" id="IPR006577">
    <property type="entry name" value="UAS"/>
</dbReference>
<proteinExistence type="predicted"/>
<dbReference type="GO" id="GO:0043130">
    <property type="term" value="F:ubiquitin binding"/>
    <property type="evidence" value="ECO:0007669"/>
    <property type="project" value="TreeGrafter"/>
</dbReference>
<feature type="domain" description="UBX" evidence="2">
    <location>
        <begin position="378"/>
        <end position="469"/>
    </location>
</feature>
<dbReference type="Gene3D" id="3.40.30.10">
    <property type="entry name" value="Glutaredoxin"/>
    <property type="match status" value="1"/>
</dbReference>
<keyword evidence="4" id="KW-1185">Reference proteome</keyword>
<protein>
    <submittedName>
        <fullName evidence="3">UBX domain-containing protein 3</fullName>
    </submittedName>
</protein>
<dbReference type="CDD" id="cd01767">
    <property type="entry name" value="UBX"/>
    <property type="match status" value="1"/>
</dbReference>
<dbReference type="SUPFAM" id="SSF52833">
    <property type="entry name" value="Thioredoxin-like"/>
    <property type="match status" value="1"/>
</dbReference>
<dbReference type="PANTHER" id="PTHR23322:SF1">
    <property type="entry name" value="FAS-ASSOCIATED FACTOR 2"/>
    <property type="match status" value="1"/>
</dbReference>
<dbReference type="SMART" id="SM00594">
    <property type="entry name" value="UAS"/>
    <property type="match status" value="1"/>
</dbReference>
<dbReference type="Proteomes" id="UP000269793">
    <property type="component" value="Chromosome I"/>
</dbReference>
<dbReference type="SMART" id="SM00166">
    <property type="entry name" value="UBX"/>
    <property type="match status" value="1"/>
</dbReference>